<evidence type="ECO:0000256" key="8">
    <source>
        <dbReference type="ARBA" id="ARBA00023015"/>
    </source>
</evidence>
<evidence type="ECO:0000256" key="2">
    <source>
        <dbReference type="ARBA" id="ARBA00022490"/>
    </source>
</evidence>
<proteinExistence type="predicted"/>
<keyword evidence="9 13" id="KW-0238">DNA-binding</keyword>
<dbReference type="Gene3D" id="1.10.10.10">
    <property type="entry name" value="Winged helix-like DNA-binding domain superfamily/Winged helix DNA-binding domain"/>
    <property type="match status" value="1"/>
</dbReference>
<keyword evidence="8 13" id="KW-0805">Transcription regulation</keyword>
<dbReference type="InterPro" id="IPR014879">
    <property type="entry name" value="Spo0A_C"/>
</dbReference>
<dbReference type="GO" id="GO:0005509">
    <property type="term" value="F:calcium ion binding"/>
    <property type="evidence" value="ECO:0007669"/>
    <property type="project" value="UniProtKB-UniRule"/>
</dbReference>
<dbReference type="GO" id="GO:0042173">
    <property type="term" value="P:regulation of sporulation resulting in formation of a cellular spore"/>
    <property type="evidence" value="ECO:0007669"/>
    <property type="project" value="InterPro"/>
</dbReference>
<dbReference type="PANTHER" id="PTHR48111:SF1">
    <property type="entry name" value="TWO-COMPONENT RESPONSE REGULATOR ORR33"/>
    <property type="match status" value="1"/>
</dbReference>
<dbReference type="InterPro" id="IPR011006">
    <property type="entry name" value="CheY-like_superfamily"/>
</dbReference>
<dbReference type="GO" id="GO:0051606">
    <property type="term" value="P:detection of stimulus"/>
    <property type="evidence" value="ECO:0007669"/>
    <property type="project" value="UniProtKB-UniRule"/>
</dbReference>
<evidence type="ECO:0000313" key="17">
    <source>
        <dbReference type="EMBL" id="HIU01621.1"/>
    </source>
</evidence>
<evidence type="ECO:0000256" key="13">
    <source>
        <dbReference type="PIRNR" id="PIRNR002937"/>
    </source>
</evidence>
<keyword evidence="2 13" id="KW-0963">Cytoplasm</keyword>
<gene>
    <name evidence="17" type="primary">spo0A</name>
    <name evidence="17" type="ORF">IAB63_00015</name>
</gene>
<feature type="binding site" evidence="14">
    <location>
        <position position="10"/>
    </location>
    <ligand>
        <name>Ca(2+)</name>
        <dbReference type="ChEBI" id="CHEBI:29108"/>
    </ligand>
</feature>
<accession>A0A9D1HE16</accession>
<dbReference type="GO" id="GO:0030435">
    <property type="term" value="P:sporulation resulting in formation of a cellular spore"/>
    <property type="evidence" value="ECO:0007669"/>
    <property type="project" value="UniProtKB-UniRule"/>
</dbReference>
<dbReference type="InterPro" id="IPR012052">
    <property type="entry name" value="Spore_0_A"/>
</dbReference>
<comment type="subcellular location">
    <subcellularLocation>
        <location evidence="1 13">Cytoplasm</location>
    </subcellularLocation>
</comment>
<dbReference type="InterPro" id="IPR001789">
    <property type="entry name" value="Sig_transdc_resp-reg_receiver"/>
</dbReference>
<evidence type="ECO:0000256" key="5">
    <source>
        <dbReference type="ARBA" id="ARBA00022837"/>
    </source>
</evidence>
<keyword evidence="11 13" id="KW-0804">Transcription</keyword>
<protein>
    <recommendedName>
        <fullName evidence="13">Stage 0 sporulation protein A homolog</fullName>
    </recommendedName>
</protein>
<dbReference type="PIRSF" id="PIRSF002937">
    <property type="entry name" value="Res_reg_Spo0A"/>
    <property type="match status" value="1"/>
</dbReference>
<dbReference type="GO" id="GO:0003700">
    <property type="term" value="F:DNA-binding transcription factor activity"/>
    <property type="evidence" value="ECO:0007669"/>
    <property type="project" value="InterPro"/>
</dbReference>
<evidence type="ECO:0000256" key="11">
    <source>
        <dbReference type="ARBA" id="ARBA00023163"/>
    </source>
</evidence>
<dbReference type="GO" id="GO:0000976">
    <property type="term" value="F:transcription cis-regulatory region binding"/>
    <property type="evidence" value="ECO:0007669"/>
    <property type="project" value="TreeGrafter"/>
</dbReference>
<keyword evidence="10 13" id="KW-0010">Activator</keyword>
<dbReference type="Gene3D" id="3.40.50.2300">
    <property type="match status" value="1"/>
</dbReference>
<evidence type="ECO:0000256" key="10">
    <source>
        <dbReference type="ARBA" id="ARBA00023159"/>
    </source>
</evidence>
<evidence type="ECO:0000259" key="16">
    <source>
        <dbReference type="PROSITE" id="PS50110"/>
    </source>
</evidence>
<keyword evidence="3 13" id="KW-0678">Repressor</keyword>
<evidence type="ECO:0000256" key="4">
    <source>
        <dbReference type="ARBA" id="ARBA00022553"/>
    </source>
</evidence>
<keyword evidence="7 13" id="KW-0902">Two-component regulatory system</keyword>
<feature type="modified residue" description="4-aspartylphosphate" evidence="15">
    <location>
        <position position="56"/>
    </location>
</feature>
<dbReference type="GO" id="GO:0005829">
    <property type="term" value="C:cytosol"/>
    <property type="evidence" value="ECO:0007669"/>
    <property type="project" value="TreeGrafter"/>
</dbReference>
<keyword evidence="6 13" id="KW-0749">Sporulation</keyword>
<dbReference type="GO" id="GO:0000156">
    <property type="term" value="F:phosphorelay response regulator activity"/>
    <property type="evidence" value="ECO:0007669"/>
    <property type="project" value="TreeGrafter"/>
</dbReference>
<comment type="cofactor">
    <cofactor evidence="13 14">
        <name>Ca(2+)</name>
        <dbReference type="ChEBI" id="CHEBI:29108"/>
    </cofactor>
    <text evidence="13 14">Binds 1 Ca(2+) ion per subunit.</text>
</comment>
<dbReference type="InterPro" id="IPR016032">
    <property type="entry name" value="Sig_transdc_resp-reg_C-effctor"/>
</dbReference>
<dbReference type="Proteomes" id="UP000824164">
    <property type="component" value="Unassembled WGS sequence"/>
</dbReference>
<feature type="binding site" evidence="14">
    <location>
        <position position="56"/>
    </location>
    <ligand>
        <name>Ca(2+)</name>
        <dbReference type="ChEBI" id="CHEBI:29108"/>
    </ligand>
</feature>
<dbReference type="EMBL" id="DVLT01000001">
    <property type="protein sequence ID" value="HIU01621.1"/>
    <property type="molecule type" value="Genomic_DNA"/>
</dbReference>
<feature type="binding site" evidence="14">
    <location>
        <position position="11"/>
    </location>
    <ligand>
        <name>Ca(2+)</name>
        <dbReference type="ChEBI" id="CHEBI:29108"/>
    </ligand>
</feature>
<reference evidence="17" key="1">
    <citation type="submission" date="2020-10" db="EMBL/GenBank/DDBJ databases">
        <authorList>
            <person name="Gilroy R."/>
        </authorList>
    </citation>
    <scope>NUCLEOTIDE SEQUENCE</scope>
    <source>
        <strain evidence="17">CHK187-14744</strain>
    </source>
</reference>
<feature type="domain" description="Response regulatory" evidence="16">
    <location>
        <begin position="5"/>
        <end position="124"/>
    </location>
</feature>
<evidence type="ECO:0000313" key="18">
    <source>
        <dbReference type="Proteomes" id="UP000824164"/>
    </source>
</evidence>
<reference evidence="17" key="2">
    <citation type="journal article" date="2021" name="PeerJ">
        <title>Extensive microbial diversity within the chicken gut microbiome revealed by metagenomics and culture.</title>
        <authorList>
            <person name="Gilroy R."/>
            <person name="Ravi A."/>
            <person name="Getino M."/>
            <person name="Pursley I."/>
            <person name="Horton D.L."/>
            <person name="Alikhan N.F."/>
            <person name="Baker D."/>
            <person name="Gharbi K."/>
            <person name="Hall N."/>
            <person name="Watson M."/>
            <person name="Adriaenssens E.M."/>
            <person name="Foster-Nyarko E."/>
            <person name="Jarju S."/>
            <person name="Secka A."/>
            <person name="Antonio M."/>
            <person name="Oren A."/>
            <person name="Chaudhuri R.R."/>
            <person name="La Ragione R."/>
            <person name="Hildebrand F."/>
            <person name="Pallen M.J."/>
        </authorList>
    </citation>
    <scope>NUCLEOTIDE SEQUENCE</scope>
    <source>
        <strain evidence="17">CHK187-14744</strain>
    </source>
</reference>
<organism evidence="17 18">
    <name type="scientific">Candidatus Onthocola gallistercoris</name>
    <dbReference type="NCBI Taxonomy" id="2840876"/>
    <lineage>
        <taxon>Bacteria</taxon>
        <taxon>Bacillati</taxon>
        <taxon>Bacillota</taxon>
        <taxon>Bacilli</taxon>
        <taxon>Candidatus Onthocola</taxon>
    </lineage>
</organism>
<comment type="function">
    <text evidence="13">May play the central regulatory role in sporulation. It may be an element of the effector pathway responsible for the activation of sporulation genes in response to nutritional stress. Spo0A may act in concert with spo0H (a sigma factor) to control the expression of some genes that are critical to the sporulation process.</text>
</comment>
<dbReference type="PANTHER" id="PTHR48111">
    <property type="entry name" value="REGULATOR OF RPOS"/>
    <property type="match status" value="1"/>
</dbReference>
<dbReference type="InterPro" id="IPR039420">
    <property type="entry name" value="WalR-like"/>
</dbReference>
<name>A0A9D1HE16_9FIRM</name>
<evidence type="ECO:0000256" key="3">
    <source>
        <dbReference type="ARBA" id="ARBA00022491"/>
    </source>
</evidence>
<dbReference type="SMART" id="SM00448">
    <property type="entry name" value="REC"/>
    <property type="match status" value="1"/>
</dbReference>
<keyword evidence="13 14" id="KW-0479">Metal-binding</keyword>
<dbReference type="NCBIfam" id="TIGR02875">
    <property type="entry name" value="spore_0_A"/>
    <property type="match status" value="1"/>
</dbReference>
<keyword evidence="5 13" id="KW-0106">Calcium</keyword>
<comment type="function">
    <text evidence="12">May play the central regulatory role in sporulation. It may be an element of the effector pathway responsible for the activation of sporulation genes in response to nutritional stress. Spo0A may act in concert with Spo0H (a sigma factor) to control the expression of some genes that are critical to the sporulation process. Repressor of abrB, activator of the spoIIa operon. Binds the DNA sequence 5'-TGNCGAA-3' (0A box).</text>
</comment>
<sequence>MGEIRVAVVDDDRGIVRILEEILKGDQAISLTGTGYNGKEALHIIRDKDPDVMLMDLIMPGMDGIQVMETVCKELPPERRPAFIIISAVGQGSIAEDAFDLGASYYLMKPFDNDIILRRVRQAYHSRTRSRSGNLPKEKERIVHDGVLEDQVTRLIHELGVPAHIKGHQYLRNAIVIVVKCPETINSITKVLYPEIARMNHTTPSRVERSIRHAIETAWDRGRSDVFYEIFGNTIRQNKGKPTNSEFIALIADNLRLKYKIHR</sequence>
<dbReference type="Pfam" id="PF08769">
    <property type="entry name" value="Spo0A_C"/>
    <property type="match status" value="1"/>
</dbReference>
<evidence type="ECO:0000256" key="6">
    <source>
        <dbReference type="ARBA" id="ARBA00022969"/>
    </source>
</evidence>
<dbReference type="InterPro" id="IPR036388">
    <property type="entry name" value="WH-like_DNA-bd_sf"/>
</dbReference>
<evidence type="ECO:0000256" key="9">
    <source>
        <dbReference type="ARBA" id="ARBA00023125"/>
    </source>
</evidence>
<dbReference type="PROSITE" id="PS50110">
    <property type="entry name" value="RESPONSE_REGULATORY"/>
    <property type="match status" value="1"/>
</dbReference>
<evidence type="ECO:0000256" key="1">
    <source>
        <dbReference type="ARBA" id="ARBA00004496"/>
    </source>
</evidence>
<comment type="caution">
    <text evidence="17">The sequence shown here is derived from an EMBL/GenBank/DDBJ whole genome shotgun (WGS) entry which is preliminary data.</text>
</comment>
<evidence type="ECO:0000256" key="7">
    <source>
        <dbReference type="ARBA" id="ARBA00023012"/>
    </source>
</evidence>
<dbReference type="Pfam" id="PF00072">
    <property type="entry name" value="Response_reg"/>
    <property type="match status" value="1"/>
</dbReference>
<dbReference type="AlphaFoldDB" id="A0A9D1HE16"/>
<dbReference type="SUPFAM" id="SSF46894">
    <property type="entry name" value="C-terminal effector domain of the bipartite response regulators"/>
    <property type="match status" value="1"/>
</dbReference>
<evidence type="ECO:0000256" key="12">
    <source>
        <dbReference type="ARBA" id="ARBA00025691"/>
    </source>
</evidence>
<dbReference type="GO" id="GO:0032993">
    <property type="term" value="C:protein-DNA complex"/>
    <property type="evidence" value="ECO:0007669"/>
    <property type="project" value="TreeGrafter"/>
</dbReference>
<evidence type="ECO:0000256" key="15">
    <source>
        <dbReference type="PROSITE-ProRule" id="PRU00169"/>
    </source>
</evidence>
<dbReference type="SUPFAM" id="SSF52172">
    <property type="entry name" value="CheY-like"/>
    <property type="match status" value="1"/>
</dbReference>
<keyword evidence="4 15" id="KW-0597">Phosphoprotein</keyword>
<evidence type="ECO:0000256" key="14">
    <source>
        <dbReference type="PIRSR" id="PIRSR002937-1"/>
    </source>
</evidence>